<reference evidence="2 3" key="1">
    <citation type="submission" date="2020-08" db="EMBL/GenBank/DDBJ databases">
        <title>The Agave Microbiome: Exploring the role of microbial communities in plant adaptations to desert environments.</title>
        <authorList>
            <person name="Partida-Martinez L.P."/>
        </authorList>
    </citation>
    <scope>NUCLEOTIDE SEQUENCE [LARGE SCALE GENOMIC DNA]</scope>
    <source>
        <strain evidence="2 3">AS3.12</strain>
    </source>
</reference>
<feature type="transmembrane region" description="Helical" evidence="1">
    <location>
        <begin position="12"/>
        <end position="31"/>
    </location>
</feature>
<sequence>MSMWTKHHKKRKFGRFVLPAITIAFVSYFGYHSVHGELGLIATEKFEKRRIERVAELTRLTDGRKALERQVQLMSDGSLEKDMLDEIARYQLNVSKRDEIVIFNNYF</sequence>
<dbReference type="InterPro" id="IPR007060">
    <property type="entry name" value="FtsL/DivIC"/>
</dbReference>
<organism evidence="2 3">
    <name type="scientific">Rhizobium soli</name>
    <dbReference type="NCBI Taxonomy" id="424798"/>
    <lineage>
        <taxon>Bacteria</taxon>
        <taxon>Pseudomonadati</taxon>
        <taxon>Pseudomonadota</taxon>
        <taxon>Alphaproteobacteria</taxon>
        <taxon>Hyphomicrobiales</taxon>
        <taxon>Rhizobiaceae</taxon>
        <taxon>Rhizobium/Agrobacterium group</taxon>
        <taxon>Rhizobium</taxon>
    </lineage>
</organism>
<dbReference type="GO" id="GO:0051301">
    <property type="term" value="P:cell division"/>
    <property type="evidence" value="ECO:0007669"/>
    <property type="project" value="UniProtKB-KW"/>
</dbReference>
<dbReference type="AlphaFoldDB" id="A0A7X0MPX9"/>
<keyword evidence="3" id="KW-1185">Reference proteome</keyword>
<keyword evidence="1" id="KW-0472">Membrane</keyword>
<protein>
    <submittedName>
        <fullName evidence="2">Cell division protein FtsB</fullName>
    </submittedName>
</protein>
<evidence type="ECO:0000313" key="3">
    <source>
        <dbReference type="Proteomes" id="UP000585437"/>
    </source>
</evidence>
<dbReference type="EMBL" id="JACHBU010000001">
    <property type="protein sequence ID" value="MBB6506884.1"/>
    <property type="molecule type" value="Genomic_DNA"/>
</dbReference>
<evidence type="ECO:0000313" key="2">
    <source>
        <dbReference type="EMBL" id="MBB6506884.1"/>
    </source>
</evidence>
<keyword evidence="1" id="KW-1133">Transmembrane helix</keyword>
<dbReference type="Pfam" id="PF04977">
    <property type="entry name" value="DivIC"/>
    <property type="match status" value="1"/>
</dbReference>
<keyword evidence="2" id="KW-0132">Cell division</keyword>
<keyword evidence="1" id="KW-0812">Transmembrane</keyword>
<proteinExistence type="predicted"/>
<comment type="caution">
    <text evidence="2">The sequence shown here is derived from an EMBL/GenBank/DDBJ whole genome shotgun (WGS) entry which is preliminary data.</text>
</comment>
<keyword evidence="2" id="KW-0131">Cell cycle</keyword>
<evidence type="ECO:0000256" key="1">
    <source>
        <dbReference type="SAM" id="Phobius"/>
    </source>
</evidence>
<dbReference type="Proteomes" id="UP000585437">
    <property type="component" value="Unassembled WGS sequence"/>
</dbReference>
<gene>
    <name evidence="2" type="ORF">F4695_000203</name>
</gene>
<accession>A0A7X0MPX9</accession>
<name>A0A7X0MPX9_9HYPH</name>